<dbReference type="Gene3D" id="3.40.50.300">
    <property type="entry name" value="P-loop containing nucleotide triphosphate hydrolases"/>
    <property type="match status" value="1"/>
</dbReference>
<dbReference type="GO" id="GO:0043531">
    <property type="term" value="F:ADP binding"/>
    <property type="evidence" value="ECO:0007669"/>
    <property type="project" value="InterPro"/>
</dbReference>
<dbReference type="PROSITE" id="PS51153">
    <property type="entry name" value="RPW8"/>
    <property type="match status" value="1"/>
</dbReference>
<dbReference type="InterPro" id="IPR008808">
    <property type="entry name" value="Powdery_mildew-R_dom"/>
</dbReference>
<evidence type="ECO:0000313" key="7">
    <source>
        <dbReference type="Proteomes" id="UP000326396"/>
    </source>
</evidence>
<keyword evidence="4" id="KW-0611">Plant defense</keyword>
<evidence type="ECO:0000313" key="6">
    <source>
        <dbReference type="EMBL" id="KAD4179634.1"/>
    </source>
</evidence>
<comment type="caution">
    <text evidence="6">The sequence shown here is derived from an EMBL/GenBank/DDBJ whole genome shotgun (WGS) entry which is preliminary data.</text>
</comment>
<dbReference type="Gene3D" id="1.10.10.10">
    <property type="entry name" value="Winged helix-like DNA-binding domain superfamily/Winged helix DNA-binding domain"/>
    <property type="match status" value="1"/>
</dbReference>
<evidence type="ECO:0000256" key="4">
    <source>
        <dbReference type="ARBA" id="ARBA00022821"/>
    </source>
</evidence>
<dbReference type="GO" id="GO:0006952">
    <property type="term" value="P:defense response"/>
    <property type="evidence" value="ECO:0007669"/>
    <property type="project" value="UniProtKB-KW"/>
</dbReference>
<reference evidence="6 7" key="1">
    <citation type="submission" date="2019-05" db="EMBL/GenBank/DDBJ databases">
        <title>Mikania micrantha, genome provides insights into the molecular mechanism of rapid growth.</title>
        <authorList>
            <person name="Liu B."/>
        </authorList>
    </citation>
    <scope>NUCLEOTIDE SEQUENCE [LARGE SCALE GENOMIC DNA]</scope>
    <source>
        <strain evidence="6">NLD-2019</strain>
        <tissue evidence="6">Leaf</tissue>
    </source>
</reference>
<keyword evidence="3" id="KW-0677">Repeat</keyword>
<dbReference type="PANTHER" id="PTHR36766:SF3">
    <property type="entry name" value="RPW8 DOMAIN-CONTAINING PROTEIN"/>
    <property type="match status" value="1"/>
</dbReference>
<dbReference type="OrthoDB" id="2016095at2759"/>
<organism evidence="6 7">
    <name type="scientific">Mikania micrantha</name>
    <name type="common">bitter vine</name>
    <dbReference type="NCBI Taxonomy" id="192012"/>
    <lineage>
        <taxon>Eukaryota</taxon>
        <taxon>Viridiplantae</taxon>
        <taxon>Streptophyta</taxon>
        <taxon>Embryophyta</taxon>
        <taxon>Tracheophyta</taxon>
        <taxon>Spermatophyta</taxon>
        <taxon>Magnoliopsida</taxon>
        <taxon>eudicotyledons</taxon>
        <taxon>Gunneridae</taxon>
        <taxon>Pentapetalae</taxon>
        <taxon>asterids</taxon>
        <taxon>campanulids</taxon>
        <taxon>Asterales</taxon>
        <taxon>Asteraceae</taxon>
        <taxon>Asteroideae</taxon>
        <taxon>Heliantheae alliance</taxon>
        <taxon>Eupatorieae</taxon>
        <taxon>Mikania</taxon>
    </lineage>
</organism>
<name>A0A5N6N0H3_9ASTR</name>
<evidence type="ECO:0000256" key="3">
    <source>
        <dbReference type="ARBA" id="ARBA00022737"/>
    </source>
</evidence>
<dbReference type="InterPro" id="IPR027417">
    <property type="entry name" value="P-loop_NTPase"/>
</dbReference>
<evidence type="ECO:0000256" key="1">
    <source>
        <dbReference type="ARBA" id="ARBA00008894"/>
    </source>
</evidence>
<feature type="domain" description="RPW8" evidence="5">
    <location>
        <begin position="1"/>
        <end position="146"/>
    </location>
</feature>
<dbReference type="Gene3D" id="3.80.10.10">
    <property type="entry name" value="Ribonuclease Inhibitor"/>
    <property type="match status" value="1"/>
</dbReference>
<evidence type="ECO:0000256" key="2">
    <source>
        <dbReference type="ARBA" id="ARBA00022614"/>
    </source>
</evidence>
<dbReference type="PRINTS" id="PR00364">
    <property type="entry name" value="DISEASERSIST"/>
</dbReference>
<proteinExistence type="inferred from homology"/>
<dbReference type="Pfam" id="PF23598">
    <property type="entry name" value="LRR_14"/>
    <property type="match status" value="1"/>
</dbReference>
<sequence length="760" mass="85741">MALDPLLSDSISKLTGIVIYVATTTANFKSELGQLQQTLMRIAPIIDDVVKLNQIMDRPKQQSDMFIKEIQNAQNLVEICSKIKWNVFKKFIHSLKLKDLNSKLLRFFQLEVQADQSRDIKQILVEVKVVNRKIDSLLLDCTSSTNSLLISSRRNSMEFEFKERGKWGWHVPILPVGIVAFDEPLKKLKAKDGNECAVVVVAAAGGCGKTTLVTMLCHDSDIKGTFEENIFFVTVSETPNFMVIVNDLFNPNSSSQPIPFQSDEDAKNKLGNFLLDKESRPMLLVLDDVWDHSFIDNFSLKIRGCKILVTSRSAFPKFDVFQFDPMSDEDANILFCRSAFTESKKRPRIIIDENLVNEMVECCKKHPLTLAVVGSSLNGRDEPAWRSMLRTLSHGSSVLDLNEKVRHRLERSFTTLDEEFKECYMDFGLFPEDQRIPASSLLDMWVHLYNHDDAGVTTFDKIVGLSFRNLVNLVPTRKDSAVTINYCDQQFVTQHDLLRELAIHLSSKPGVPIAQRKRLITRGEDLPALVLNIQEPMQARILSISSGEAFSSRWGDIKIPEVEVMKASFMMCKIGNAFETKLSNDSLKVWPKLVELEIDYCQDLAGFPDLLCSSVHLKTLSITNCNELCEISEEFGNLTNLKNLRLRSCTKLEKLPESIMRLQKLSVLDISDCLSLSGLPAEFGKLGGLRTIHMKGCTGICDLPSSAKELSNTNVLCSDDISHLWCEFDNVKTSIVEEDRLGTLNKIIGFDIHTSNDHLP</sequence>
<dbReference type="InterPro" id="IPR002182">
    <property type="entry name" value="NB-ARC"/>
</dbReference>
<comment type="similarity">
    <text evidence="1">Belongs to the disease resistance NB-LRR family.</text>
</comment>
<keyword evidence="2" id="KW-0433">Leucine-rich repeat</keyword>
<dbReference type="InterPro" id="IPR042197">
    <property type="entry name" value="Apaf_helical"/>
</dbReference>
<dbReference type="Pfam" id="PF00931">
    <property type="entry name" value="NB-ARC"/>
    <property type="match status" value="1"/>
</dbReference>
<dbReference type="EMBL" id="SZYD01000014">
    <property type="protein sequence ID" value="KAD4179634.1"/>
    <property type="molecule type" value="Genomic_DNA"/>
</dbReference>
<gene>
    <name evidence="6" type="ORF">E3N88_28225</name>
</gene>
<evidence type="ECO:0000259" key="5">
    <source>
        <dbReference type="PROSITE" id="PS51153"/>
    </source>
</evidence>
<dbReference type="SUPFAM" id="SSF52058">
    <property type="entry name" value="L domain-like"/>
    <property type="match status" value="1"/>
</dbReference>
<dbReference type="AlphaFoldDB" id="A0A5N6N0H3"/>
<dbReference type="InterPro" id="IPR036388">
    <property type="entry name" value="WH-like_DNA-bd_sf"/>
</dbReference>
<dbReference type="PANTHER" id="PTHR36766">
    <property type="entry name" value="PLANT BROAD-SPECTRUM MILDEW RESISTANCE PROTEIN RPW8"/>
    <property type="match status" value="1"/>
</dbReference>
<dbReference type="InterPro" id="IPR032675">
    <property type="entry name" value="LRR_dom_sf"/>
</dbReference>
<dbReference type="Gene3D" id="1.10.8.430">
    <property type="entry name" value="Helical domain of apoptotic protease-activating factors"/>
    <property type="match status" value="1"/>
</dbReference>
<keyword evidence="7" id="KW-1185">Reference proteome</keyword>
<accession>A0A5N6N0H3</accession>
<dbReference type="Pfam" id="PF05659">
    <property type="entry name" value="RPW8"/>
    <property type="match status" value="1"/>
</dbReference>
<dbReference type="Proteomes" id="UP000326396">
    <property type="component" value="Linkage Group LG4"/>
</dbReference>
<dbReference type="SUPFAM" id="SSF52540">
    <property type="entry name" value="P-loop containing nucleoside triphosphate hydrolases"/>
    <property type="match status" value="1"/>
</dbReference>
<dbReference type="InterPro" id="IPR055414">
    <property type="entry name" value="LRR_R13L4/SHOC2-like"/>
</dbReference>
<protein>
    <recommendedName>
        <fullName evidence="5">RPW8 domain-containing protein</fullName>
    </recommendedName>
</protein>